<evidence type="ECO:0000259" key="6">
    <source>
        <dbReference type="PROSITE" id="PS50043"/>
    </source>
</evidence>
<evidence type="ECO:0000256" key="2">
    <source>
        <dbReference type="ARBA" id="ARBA00023015"/>
    </source>
</evidence>
<dbReference type="InterPro" id="IPR039420">
    <property type="entry name" value="WalR-like"/>
</dbReference>
<dbReference type="GO" id="GO:0003677">
    <property type="term" value="F:DNA binding"/>
    <property type="evidence" value="ECO:0007669"/>
    <property type="project" value="UniProtKB-KW"/>
</dbReference>
<protein>
    <submittedName>
        <fullName evidence="8">LuxR family transcriptional regulator</fullName>
    </submittedName>
</protein>
<dbReference type="GO" id="GO:0000160">
    <property type="term" value="P:phosphorelay signal transduction system"/>
    <property type="evidence" value="ECO:0007669"/>
    <property type="project" value="InterPro"/>
</dbReference>
<sequence>MINLPHQITVLVVDDQSLVRDGFTRIVNSQPDMTTVGVAADGKEAIARARELHPDVVLMDIRMPVLDGIEATRTIVSEGASRGTRVLGLTTYDADAYAIRIVKAGAIGFILKDSTAAQLVGAIRSAHCGTFTAAVSTSRRLIARLTERPAASASNPSALSGLTKREMAVFDHLVSGASNLEIAREFGVAEVTIKTHVGHILSKLGARDRVQLVVWAHRQGLADRGPDGEVDGRTPDV</sequence>
<dbReference type="PROSITE" id="PS50043">
    <property type="entry name" value="HTH_LUXR_2"/>
    <property type="match status" value="1"/>
</dbReference>
<dbReference type="CDD" id="cd17535">
    <property type="entry name" value="REC_NarL-like"/>
    <property type="match status" value="1"/>
</dbReference>
<dbReference type="InterPro" id="IPR058245">
    <property type="entry name" value="NreC/VraR/RcsB-like_REC"/>
</dbReference>
<accession>A0A0B2AH59</accession>
<keyword evidence="2" id="KW-0805">Transcription regulation</keyword>
<feature type="domain" description="Response regulatory" evidence="7">
    <location>
        <begin position="9"/>
        <end position="127"/>
    </location>
</feature>
<dbReference type="EMBL" id="JTDL01000145">
    <property type="protein sequence ID" value="KHL01088.1"/>
    <property type="molecule type" value="Genomic_DNA"/>
</dbReference>
<evidence type="ECO:0000313" key="9">
    <source>
        <dbReference type="Proteomes" id="UP000030982"/>
    </source>
</evidence>
<dbReference type="InterPro" id="IPR001789">
    <property type="entry name" value="Sig_transdc_resp-reg_receiver"/>
</dbReference>
<dbReference type="PROSITE" id="PS50110">
    <property type="entry name" value="RESPONSE_REGULATORY"/>
    <property type="match status" value="1"/>
</dbReference>
<dbReference type="Gene3D" id="3.40.50.2300">
    <property type="match status" value="1"/>
</dbReference>
<dbReference type="InterPro" id="IPR016032">
    <property type="entry name" value="Sig_transdc_resp-reg_C-effctor"/>
</dbReference>
<dbReference type="PANTHER" id="PTHR43214">
    <property type="entry name" value="TWO-COMPONENT RESPONSE REGULATOR"/>
    <property type="match status" value="1"/>
</dbReference>
<evidence type="ECO:0000256" key="4">
    <source>
        <dbReference type="ARBA" id="ARBA00023163"/>
    </source>
</evidence>
<reference evidence="8 9" key="1">
    <citation type="submission" date="2014-09" db="EMBL/GenBank/DDBJ databases">
        <title>Genome sequence of Sinomonas sp. MUSC 117.</title>
        <authorList>
            <person name="Lee L.-H."/>
        </authorList>
    </citation>
    <scope>NUCLEOTIDE SEQUENCE [LARGE SCALE GENOMIC DNA]</scope>
    <source>
        <strain evidence="8 9">MUSC 117</strain>
    </source>
</reference>
<evidence type="ECO:0000256" key="3">
    <source>
        <dbReference type="ARBA" id="ARBA00023125"/>
    </source>
</evidence>
<evidence type="ECO:0000313" key="8">
    <source>
        <dbReference type="EMBL" id="KHL01088.1"/>
    </source>
</evidence>
<dbReference type="SMART" id="SM00448">
    <property type="entry name" value="REC"/>
    <property type="match status" value="1"/>
</dbReference>
<keyword evidence="3" id="KW-0238">DNA-binding</keyword>
<dbReference type="AlphaFoldDB" id="A0A0B2AH59"/>
<dbReference type="InterPro" id="IPR011006">
    <property type="entry name" value="CheY-like_superfamily"/>
</dbReference>
<dbReference type="SUPFAM" id="SSF46894">
    <property type="entry name" value="C-terminal effector domain of the bipartite response regulators"/>
    <property type="match status" value="1"/>
</dbReference>
<organism evidence="8 9">
    <name type="scientific">Sinomonas humi</name>
    <dbReference type="NCBI Taxonomy" id="1338436"/>
    <lineage>
        <taxon>Bacteria</taxon>
        <taxon>Bacillati</taxon>
        <taxon>Actinomycetota</taxon>
        <taxon>Actinomycetes</taxon>
        <taxon>Micrococcales</taxon>
        <taxon>Micrococcaceae</taxon>
        <taxon>Sinomonas</taxon>
    </lineage>
</organism>
<dbReference type="RefSeq" id="WP_043126822.1">
    <property type="nucleotide sequence ID" value="NZ_JTDL01000145.1"/>
</dbReference>
<evidence type="ECO:0000259" key="7">
    <source>
        <dbReference type="PROSITE" id="PS50110"/>
    </source>
</evidence>
<dbReference type="SUPFAM" id="SSF52172">
    <property type="entry name" value="CheY-like"/>
    <property type="match status" value="1"/>
</dbReference>
<comment type="caution">
    <text evidence="8">The sequence shown here is derived from an EMBL/GenBank/DDBJ whole genome shotgun (WGS) entry which is preliminary data.</text>
</comment>
<dbReference type="CDD" id="cd06170">
    <property type="entry name" value="LuxR_C_like"/>
    <property type="match status" value="1"/>
</dbReference>
<proteinExistence type="predicted"/>
<dbReference type="STRING" id="1338436.LK10_17915"/>
<keyword evidence="9" id="KW-1185">Reference proteome</keyword>
<dbReference type="Pfam" id="PF00196">
    <property type="entry name" value="GerE"/>
    <property type="match status" value="1"/>
</dbReference>
<evidence type="ECO:0000256" key="1">
    <source>
        <dbReference type="ARBA" id="ARBA00022553"/>
    </source>
</evidence>
<feature type="modified residue" description="4-aspartylphosphate" evidence="5">
    <location>
        <position position="60"/>
    </location>
</feature>
<dbReference type="PRINTS" id="PR00038">
    <property type="entry name" value="HTHLUXR"/>
</dbReference>
<keyword evidence="1 5" id="KW-0597">Phosphoprotein</keyword>
<dbReference type="GO" id="GO:0006355">
    <property type="term" value="P:regulation of DNA-templated transcription"/>
    <property type="evidence" value="ECO:0007669"/>
    <property type="project" value="InterPro"/>
</dbReference>
<dbReference type="OrthoDB" id="9808843at2"/>
<keyword evidence="4" id="KW-0804">Transcription</keyword>
<feature type="domain" description="HTH luxR-type" evidence="6">
    <location>
        <begin position="155"/>
        <end position="220"/>
    </location>
</feature>
<evidence type="ECO:0000256" key="5">
    <source>
        <dbReference type="PROSITE-ProRule" id="PRU00169"/>
    </source>
</evidence>
<dbReference type="InterPro" id="IPR000792">
    <property type="entry name" value="Tscrpt_reg_LuxR_C"/>
</dbReference>
<dbReference type="PROSITE" id="PS00622">
    <property type="entry name" value="HTH_LUXR_1"/>
    <property type="match status" value="1"/>
</dbReference>
<dbReference type="SMART" id="SM00421">
    <property type="entry name" value="HTH_LUXR"/>
    <property type="match status" value="1"/>
</dbReference>
<gene>
    <name evidence="8" type="ORF">LK10_17915</name>
</gene>
<dbReference type="Proteomes" id="UP000030982">
    <property type="component" value="Unassembled WGS sequence"/>
</dbReference>
<dbReference type="Pfam" id="PF00072">
    <property type="entry name" value="Response_reg"/>
    <property type="match status" value="1"/>
</dbReference>
<dbReference type="PANTHER" id="PTHR43214:SF24">
    <property type="entry name" value="TRANSCRIPTIONAL REGULATORY PROTEIN NARL-RELATED"/>
    <property type="match status" value="1"/>
</dbReference>
<name>A0A0B2AH59_9MICC</name>